<dbReference type="GO" id="GO:0005199">
    <property type="term" value="F:structural constituent of cell wall"/>
    <property type="evidence" value="ECO:0007669"/>
    <property type="project" value="InterPro"/>
</dbReference>
<sequence length="115" mass="11681">MFSRVFAAVLVALPIIVSAVPAPTEPHSHGQCNVGEISCCRHTQEIPGAPSAGVSGGLLGGLGLNIPFLLGIDCTPISVLGIGGNNCAAQPVCCENNSFNGLINLFNCAPINLNL</sequence>
<dbReference type="Pfam" id="PF01185">
    <property type="entry name" value="Hydrophobin"/>
    <property type="match status" value="1"/>
</dbReference>
<accession>A0A9P6C3M1</accession>
<protein>
    <recommendedName>
        <fullName evidence="7">Hydrophobin</fullName>
    </recommendedName>
</protein>
<comment type="similarity">
    <text evidence="2 7">Belongs to the fungal hydrophobin family.</text>
</comment>
<evidence type="ECO:0000256" key="3">
    <source>
        <dbReference type="ARBA" id="ARBA00022512"/>
    </source>
</evidence>
<dbReference type="SMART" id="SM00075">
    <property type="entry name" value="HYDRO"/>
    <property type="match status" value="1"/>
</dbReference>
<feature type="chain" id="PRO_5040527466" description="Hydrophobin" evidence="7">
    <location>
        <begin position="20"/>
        <end position="115"/>
    </location>
</feature>
<evidence type="ECO:0000256" key="7">
    <source>
        <dbReference type="RuleBase" id="RU365009"/>
    </source>
</evidence>
<evidence type="ECO:0000256" key="1">
    <source>
        <dbReference type="ARBA" id="ARBA00004191"/>
    </source>
</evidence>
<organism evidence="8 9">
    <name type="scientific">Macrolepiota fuliginosa MF-IS2</name>
    <dbReference type="NCBI Taxonomy" id="1400762"/>
    <lineage>
        <taxon>Eukaryota</taxon>
        <taxon>Fungi</taxon>
        <taxon>Dikarya</taxon>
        <taxon>Basidiomycota</taxon>
        <taxon>Agaricomycotina</taxon>
        <taxon>Agaricomycetes</taxon>
        <taxon>Agaricomycetidae</taxon>
        <taxon>Agaricales</taxon>
        <taxon>Agaricineae</taxon>
        <taxon>Agaricaceae</taxon>
        <taxon>Macrolepiota</taxon>
    </lineage>
</organism>
<evidence type="ECO:0000313" key="9">
    <source>
        <dbReference type="Proteomes" id="UP000807342"/>
    </source>
</evidence>
<comment type="subcellular location">
    <subcellularLocation>
        <location evidence="1 7">Secreted</location>
        <location evidence="1 7">Cell wall</location>
    </subcellularLocation>
</comment>
<dbReference type="InterPro" id="IPR001338">
    <property type="entry name" value="Class_I_Hydrophobin"/>
</dbReference>
<keyword evidence="4 7" id="KW-0964">Secreted</keyword>
<keyword evidence="6 7" id="KW-1015">Disulfide bond</keyword>
<keyword evidence="3 7" id="KW-0134">Cell wall</keyword>
<dbReference type="PROSITE" id="PS00956">
    <property type="entry name" value="HYDROPHOBIN"/>
    <property type="match status" value="1"/>
</dbReference>
<feature type="signal peptide" evidence="7">
    <location>
        <begin position="1"/>
        <end position="19"/>
    </location>
</feature>
<evidence type="ECO:0000256" key="4">
    <source>
        <dbReference type="ARBA" id="ARBA00022525"/>
    </source>
</evidence>
<keyword evidence="5 7" id="KW-0732">Signal</keyword>
<dbReference type="OrthoDB" id="4225815at2759"/>
<evidence type="ECO:0000256" key="2">
    <source>
        <dbReference type="ARBA" id="ARBA00010446"/>
    </source>
</evidence>
<dbReference type="InterPro" id="IPR019778">
    <property type="entry name" value="Class_I_Hydrophobin_CS"/>
</dbReference>
<keyword evidence="9" id="KW-1185">Reference proteome</keyword>
<dbReference type="Proteomes" id="UP000807342">
    <property type="component" value="Unassembled WGS sequence"/>
</dbReference>
<reference evidence="8" key="1">
    <citation type="submission" date="2020-11" db="EMBL/GenBank/DDBJ databases">
        <authorList>
            <consortium name="DOE Joint Genome Institute"/>
            <person name="Ahrendt S."/>
            <person name="Riley R."/>
            <person name="Andreopoulos W."/>
            <person name="Labutti K."/>
            <person name="Pangilinan J."/>
            <person name="Ruiz-Duenas F.J."/>
            <person name="Barrasa J.M."/>
            <person name="Sanchez-Garcia M."/>
            <person name="Camarero S."/>
            <person name="Miyauchi S."/>
            <person name="Serrano A."/>
            <person name="Linde D."/>
            <person name="Babiker R."/>
            <person name="Drula E."/>
            <person name="Ayuso-Fernandez I."/>
            <person name="Pacheco R."/>
            <person name="Padilla G."/>
            <person name="Ferreira P."/>
            <person name="Barriuso J."/>
            <person name="Kellner H."/>
            <person name="Castanera R."/>
            <person name="Alfaro M."/>
            <person name="Ramirez L."/>
            <person name="Pisabarro A.G."/>
            <person name="Kuo A."/>
            <person name="Tritt A."/>
            <person name="Lipzen A."/>
            <person name="He G."/>
            <person name="Yan M."/>
            <person name="Ng V."/>
            <person name="Cullen D."/>
            <person name="Martin F."/>
            <person name="Rosso M.-N."/>
            <person name="Henrissat B."/>
            <person name="Hibbett D."/>
            <person name="Martinez A.T."/>
            <person name="Grigoriev I.V."/>
        </authorList>
    </citation>
    <scope>NUCLEOTIDE SEQUENCE</scope>
    <source>
        <strain evidence="8">MF-IS2</strain>
    </source>
</reference>
<name>A0A9P6C3M1_9AGAR</name>
<dbReference type="EMBL" id="MU151182">
    <property type="protein sequence ID" value="KAF9447865.1"/>
    <property type="molecule type" value="Genomic_DNA"/>
</dbReference>
<proteinExistence type="inferred from homology"/>
<dbReference type="GO" id="GO:0009277">
    <property type="term" value="C:fungal-type cell wall"/>
    <property type="evidence" value="ECO:0007669"/>
    <property type="project" value="InterPro"/>
</dbReference>
<dbReference type="CDD" id="cd23507">
    <property type="entry name" value="hydrophobin_I"/>
    <property type="match status" value="1"/>
</dbReference>
<comment type="caution">
    <text evidence="8">The sequence shown here is derived from an EMBL/GenBank/DDBJ whole genome shotgun (WGS) entry which is preliminary data.</text>
</comment>
<evidence type="ECO:0000256" key="5">
    <source>
        <dbReference type="ARBA" id="ARBA00022729"/>
    </source>
</evidence>
<dbReference type="AlphaFoldDB" id="A0A9P6C3M1"/>
<gene>
    <name evidence="8" type="ORF">P691DRAFT_705940</name>
</gene>
<evidence type="ECO:0000313" key="8">
    <source>
        <dbReference type="EMBL" id="KAF9447865.1"/>
    </source>
</evidence>
<evidence type="ECO:0000256" key="6">
    <source>
        <dbReference type="ARBA" id="ARBA00023157"/>
    </source>
</evidence>